<dbReference type="PANTHER" id="PTHR36966:SF1">
    <property type="entry name" value="REP-ASSOCIATED TYROSINE TRANSPOSASE"/>
    <property type="match status" value="1"/>
</dbReference>
<name>A0A1X0XL93_9BACT</name>
<evidence type="ECO:0000259" key="1">
    <source>
        <dbReference type="SMART" id="SM01321"/>
    </source>
</evidence>
<dbReference type="Proteomes" id="UP000193136">
    <property type="component" value="Unassembled WGS sequence"/>
</dbReference>
<dbReference type="EMBL" id="NAAD01000035">
    <property type="protein sequence ID" value="ORJ53702.1"/>
    <property type="molecule type" value="Genomic_DNA"/>
</dbReference>
<sequence length="197" mass="23058">MNRGGDVFNAEIHHRRSIRLRNYDYSSAGAYFITICTFERECLFGEVTNGDVCLNRAGLCVGTIWNSLPERFPDVEVDAFVVMPNHIHGVIVINEKTQKVGAIHELPLRDDNTMRKSHRLARRTMTLPKVVGYLKMNSAKRINQWRDNPGVPVWQRNYYERIIRDDRELDGIRRYIADNPVRWEEDENHPRRINPPS</sequence>
<proteinExistence type="predicted"/>
<dbReference type="OrthoDB" id="9800147at2"/>
<dbReference type="STRING" id="1969733.B5V00_16225"/>
<dbReference type="Gene3D" id="3.30.70.1290">
    <property type="entry name" value="Transposase IS200-like"/>
    <property type="match status" value="1"/>
</dbReference>
<reference evidence="2 3" key="1">
    <citation type="submission" date="2017-03" db="EMBL/GenBank/DDBJ databases">
        <title>Genome sequence of Geothermobacter sp. EPR-M, Deep-Sea Iron Reducer.</title>
        <authorList>
            <person name="Tully B."/>
            <person name="Savalia P."/>
            <person name="Abuyen K."/>
            <person name="Baughan C."/>
            <person name="Romero E."/>
            <person name="Ronkowski C."/>
            <person name="Torres B."/>
            <person name="Tremblay J."/>
            <person name="Trujillo A."/>
            <person name="Tyler M."/>
            <person name="Perez-Rodriguez I."/>
            <person name="Amend J."/>
        </authorList>
    </citation>
    <scope>NUCLEOTIDE SEQUENCE [LARGE SCALE GENOMIC DNA]</scope>
    <source>
        <strain evidence="2 3">EPR-M</strain>
    </source>
</reference>
<organism evidence="2 3">
    <name type="scientific">Geothermobacter hydrogeniphilus</name>
    <dbReference type="NCBI Taxonomy" id="1969733"/>
    <lineage>
        <taxon>Bacteria</taxon>
        <taxon>Pseudomonadati</taxon>
        <taxon>Thermodesulfobacteriota</taxon>
        <taxon>Desulfuromonadia</taxon>
        <taxon>Desulfuromonadales</taxon>
        <taxon>Geothermobacteraceae</taxon>
        <taxon>Geothermobacter</taxon>
    </lineage>
</organism>
<dbReference type="SUPFAM" id="SSF143422">
    <property type="entry name" value="Transposase IS200-like"/>
    <property type="match status" value="1"/>
</dbReference>
<dbReference type="PANTHER" id="PTHR36966">
    <property type="entry name" value="REP-ASSOCIATED TYROSINE TRANSPOSASE"/>
    <property type="match status" value="1"/>
</dbReference>
<dbReference type="InterPro" id="IPR052715">
    <property type="entry name" value="RAYT_transposase"/>
</dbReference>
<evidence type="ECO:0000313" key="2">
    <source>
        <dbReference type="EMBL" id="ORJ53702.1"/>
    </source>
</evidence>
<dbReference type="AlphaFoldDB" id="A0A1X0XL93"/>
<dbReference type="InterPro" id="IPR036515">
    <property type="entry name" value="Transposase_17_sf"/>
</dbReference>
<dbReference type="InterPro" id="IPR002686">
    <property type="entry name" value="Transposase_17"/>
</dbReference>
<protein>
    <recommendedName>
        <fullName evidence="1">Transposase IS200-like domain-containing protein</fullName>
    </recommendedName>
</protein>
<keyword evidence="3" id="KW-1185">Reference proteome</keyword>
<feature type="domain" description="Transposase IS200-like" evidence="1">
    <location>
        <begin position="26"/>
        <end position="179"/>
    </location>
</feature>
<dbReference type="SMART" id="SM01321">
    <property type="entry name" value="Y1_Tnp"/>
    <property type="match status" value="1"/>
</dbReference>
<comment type="caution">
    <text evidence="2">The sequence shown here is derived from an EMBL/GenBank/DDBJ whole genome shotgun (WGS) entry which is preliminary data.</text>
</comment>
<gene>
    <name evidence="2" type="ORF">B5V00_16225</name>
</gene>
<accession>A0A1X0XL93</accession>
<dbReference type="GO" id="GO:0006313">
    <property type="term" value="P:DNA transposition"/>
    <property type="evidence" value="ECO:0007669"/>
    <property type="project" value="InterPro"/>
</dbReference>
<evidence type="ECO:0000313" key="3">
    <source>
        <dbReference type="Proteomes" id="UP000193136"/>
    </source>
</evidence>
<dbReference type="GO" id="GO:0043565">
    <property type="term" value="F:sequence-specific DNA binding"/>
    <property type="evidence" value="ECO:0007669"/>
    <property type="project" value="TreeGrafter"/>
</dbReference>
<dbReference type="GO" id="GO:0004803">
    <property type="term" value="F:transposase activity"/>
    <property type="evidence" value="ECO:0007669"/>
    <property type="project" value="InterPro"/>
</dbReference>